<gene>
    <name evidence="1" type="ordered locus">KPK_0407</name>
</gene>
<dbReference type="BioCyc" id="KPNE507522:GI0B-408-MONOMER"/>
<evidence type="ECO:0000313" key="1">
    <source>
        <dbReference type="EMBL" id="ACI07421.1"/>
    </source>
</evidence>
<accession>B5XNA3</accession>
<name>B5XNA3_KLEV3</name>
<proteinExistence type="predicted"/>
<dbReference type="EMBL" id="CP000964">
    <property type="protein sequence ID" value="ACI07421.1"/>
    <property type="molecule type" value="Genomic_DNA"/>
</dbReference>
<organism evidence="1 2">
    <name type="scientific">Klebsiella variicola (strain 342)</name>
    <name type="common">Klebsiella pneumoniae</name>
    <dbReference type="NCBI Taxonomy" id="507522"/>
    <lineage>
        <taxon>Bacteria</taxon>
        <taxon>Pseudomonadati</taxon>
        <taxon>Pseudomonadota</taxon>
        <taxon>Gammaproteobacteria</taxon>
        <taxon>Enterobacterales</taxon>
        <taxon>Enterobacteriaceae</taxon>
        <taxon>Klebsiella/Raoultella group</taxon>
        <taxon>Klebsiella</taxon>
        <taxon>Klebsiella pneumoniae complex</taxon>
    </lineage>
</organism>
<dbReference type="AlphaFoldDB" id="B5XNA3"/>
<reference evidence="1 2" key="1">
    <citation type="journal article" date="2008" name="PLoS Genet.">
        <title>Complete genome sequence of the N2-fixing broad host range endophyte Klebsiella pneumoniae 342 and virulence predictions verified in mice.</title>
        <authorList>
            <person name="Fouts D.E."/>
            <person name="Tyler H.L."/>
            <person name="DeBoy R.T."/>
            <person name="Daugherty S."/>
            <person name="Ren Q."/>
            <person name="Badger J.H."/>
            <person name="Durkin A.S."/>
            <person name="Huot H."/>
            <person name="Shrivastava S."/>
            <person name="Kothari S."/>
            <person name="Dodson R.J."/>
            <person name="Mohamoud Y."/>
            <person name="Khouri H."/>
            <person name="Roesch L.F."/>
            <person name="Krogfelt K.A."/>
            <person name="Struve C."/>
            <person name="Triplett E.W."/>
            <person name="Methe B.A."/>
        </authorList>
    </citation>
    <scope>NUCLEOTIDE SEQUENCE [LARGE SCALE GENOMIC DNA]</scope>
    <source>
        <strain evidence="1 2">342</strain>
    </source>
</reference>
<sequence length="273" mass="31260">MIRSLEYFWCQRDNFHELLGTKFTSYRPKNTRTDRLLAVIVQNNACITIEANDRTVRATNTLLGAHHYRLQHITFFDLTTRNCFLDGDLDDVAYACVATVRATQNLDTHYATCTGVVGDVQHSLFLDHFSAPLMSTTTETRKLGSLKSPISRARHYNTTNQIWVEKINGSSLSRLSVSRMRTLLQNRFLYNANQRPGLSLGQRTAFADFNHVTDTAFVVLVMYVQFGRTFDEFAVYRVFHHTFDSNNNGFLHFVANYATLQSTDFIGHYAPAF</sequence>
<evidence type="ECO:0000313" key="2">
    <source>
        <dbReference type="Proteomes" id="UP000001734"/>
    </source>
</evidence>
<dbReference type="KEGG" id="kpe:KPK_0407"/>
<dbReference type="Proteomes" id="UP000001734">
    <property type="component" value="Chromosome"/>
</dbReference>
<protein>
    <submittedName>
        <fullName evidence="1">Uncharacterized protein</fullName>
    </submittedName>
</protein>
<dbReference type="HOGENOM" id="CLU_1018550_0_0_6"/>